<accession>A0A0F9QAI9</accession>
<protein>
    <recommendedName>
        <fullName evidence="2">DUF2066 domain-containing protein</fullName>
    </recommendedName>
</protein>
<evidence type="ECO:0000313" key="1">
    <source>
        <dbReference type="EMBL" id="KKN40980.1"/>
    </source>
</evidence>
<gene>
    <name evidence="1" type="ORF">LCGC14_0727790</name>
</gene>
<dbReference type="Pfam" id="PF09839">
    <property type="entry name" value="DUF2066"/>
    <property type="match status" value="1"/>
</dbReference>
<sequence length="351" mass="40367">MYRLLISAISILFCFSASAVEVTDLYQDILKVDDKTRDTRLAASRKALLNVLVKVSGDETADQNKLAQQRTKDISDYMLKFEYDERANGQLKLVVKFEARKINALIKELNLPLWGVQRPLVAIWLGIEDNWRRELVTQESYPQLEQLIYDKAGRRGLPVVVPLLDLQDRRLVGIPEVWGNFSEPVEEASRRYSAERSITARMYKEADSENWILDWRFTNDDQFDSNRLTGDKQQIVSQMIDSLARGLASEYAIDPNAYYEQAAATLTLKGTQSFVDIELAKQRLLNLSVVTQVKIVRKTPEFVEFKLNHTGNLSDLKKGLGLDSSFKDYEDPRAFYHVVDKNSLEYQWITP</sequence>
<dbReference type="AlphaFoldDB" id="A0A0F9QAI9"/>
<evidence type="ECO:0008006" key="2">
    <source>
        <dbReference type="Google" id="ProtNLM"/>
    </source>
</evidence>
<dbReference type="EMBL" id="LAZR01001675">
    <property type="protein sequence ID" value="KKN40980.1"/>
    <property type="molecule type" value="Genomic_DNA"/>
</dbReference>
<proteinExistence type="predicted"/>
<reference evidence="1" key="1">
    <citation type="journal article" date="2015" name="Nature">
        <title>Complex archaea that bridge the gap between prokaryotes and eukaryotes.</title>
        <authorList>
            <person name="Spang A."/>
            <person name="Saw J.H."/>
            <person name="Jorgensen S.L."/>
            <person name="Zaremba-Niedzwiedzka K."/>
            <person name="Martijn J."/>
            <person name="Lind A.E."/>
            <person name="van Eijk R."/>
            <person name="Schleper C."/>
            <person name="Guy L."/>
            <person name="Ettema T.J."/>
        </authorList>
    </citation>
    <scope>NUCLEOTIDE SEQUENCE</scope>
</reference>
<organism evidence="1">
    <name type="scientific">marine sediment metagenome</name>
    <dbReference type="NCBI Taxonomy" id="412755"/>
    <lineage>
        <taxon>unclassified sequences</taxon>
        <taxon>metagenomes</taxon>
        <taxon>ecological metagenomes</taxon>
    </lineage>
</organism>
<dbReference type="InterPro" id="IPR018642">
    <property type="entry name" value="DUF2066"/>
</dbReference>
<comment type="caution">
    <text evidence="1">The sequence shown here is derived from an EMBL/GenBank/DDBJ whole genome shotgun (WGS) entry which is preliminary data.</text>
</comment>
<name>A0A0F9QAI9_9ZZZZ</name>